<comment type="caution">
    <text evidence="8">The sequence shown here is derived from an EMBL/GenBank/DDBJ whole genome shotgun (WGS) entry which is preliminary data.</text>
</comment>
<gene>
    <name evidence="8" type="primary">XPT1_5</name>
    <name evidence="8" type="ORF">BGZ95_009156</name>
</gene>
<comment type="similarity">
    <text evidence="1">Belongs to the stealth family.</text>
</comment>
<dbReference type="Proteomes" id="UP001194580">
    <property type="component" value="Unassembled WGS sequence"/>
</dbReference>
<keyword evidence="9" id="KW-1185">Reference proteome</keyword>
<dbReference type="GO" id="GO:0046835">
    <property type="term" value="P:carbohydrate phosphorylation"/>
    <property type="evidence" value="ECO:0007669"/>
    <property type="project" value="TreeGrafter"/>
</dbReference>
<feature type="compositionally biased region" description="Low complexity" evidence="3">
    <location>
        <begin position="80"/>
        <end position="104"/>
    </location>
</feature>
<feature type="region of interest" description="Disordered" evidence="3">
    <location>
        <begin position="259"/>
        <end position="287"/>
    </location>
</feature>
<dbReference type="InterPro" id="IPR021520">
    <property type="entry name" value="Stealth_CR2"/>
</dbReference>
<feature type="region of interest" description="Disordered" evidence="3">
    <location>
        <begin position="1"/>
        <end position="49"/>
    </location>
</feature>
<feature type="region of interest" description="Disordered" evidence="3">
    <location>
        <begin position="73"/>
        <end position="149"/>
    </location>
</feature>
<name>A0AAD4DKW2_9FUNG</name>
<feature type="compositionally biased region" description="Low complexity" evidence="3">
    <location>
        <begin position="764"/>
        <end position="774"/>
    </location>
</feature>
<dbReference type="GO" id="GO:0003976">
    <property type="term" value="F:UDP-N-acetylglucosamine-lysosomal-enzyme N-acetylglucosaminephosphotransferase activity"/>
    <property type="evidence" value="ECO:0007669"/>
    <property type="project" value="TreeGrafter"/>
</dbReference>
<evidence type="ECO:0000313" key="8">
    <source>
        <dbReference type="EMBL" id="KAG0280689.1"/>
    </source>
</evidence>
<feature type="domain" description="Stealth protein CR4 conserved region 4" evidence="7">
    <location>
        <begin position="889"/>
        <end position="930"/>
    </location>
</feature>
<feature type="domain" description="Stealth protein CR1 conserved region 1" evidence="5">
    <location>
        <begin position="165"/>
        <end position="189"/>
    </location>
</feature>
<feature type="compositionally biased region" description="Basic and acidic residues" evidence="3">
    <location>
        <begin position="135"/>
        <end position="147"/>
    </location>
</feature>
<dbReference type="Pfam" id="PF17101">
    <property type="entry name" value="Stealth_CR1"/>
    <property type="match status" value="1"/>
</dbReference>
<feature type="compositionally biased region" description="Basic and acidic residues" evidence="3">
    <location>
        <begin position="9"/>
        <end position="22"/>
    </location>
</feature>
<dbReference type="Pfam" id="PF17103">
    <property type="entry name" value="Stealth_CR4"/>
    <property type="match status" value="1"/>
</dbReference>
<evidence type="ECO:0000259" key="6">
    <source>
        <dbReference type="Pfam" id="PF17102"/>
    </source>
</evidence>
<dbReference type="InterPro" id="IPR031357">
    <property type="entry name" value="Stealth_CR3"/>
</dbReference>
<dbReference type="Pfam" id="PF17102">
    <property type="entry name" value="Stealth_CR3"/>
    <property type="match status" value="1"/>
</dbReference>
<dbReference type="AlphaFoldDB" id="A0AAD4DKW2"/>
<feature type="domain" description="Stealth protein CR3 conserved region 3" evidence="6">
    <location>
        <begin position="477"/>
        <end position="527"/>
    </location>
</feature>
<dbReference type="Pfam" id="PF11380">
    <property type="entry name" value="Stealth_CR2"/>
    <property type="match status" value="1"/>
</dbReference>
<evidence type="ECO:0000259" key="7">
    <source>
        <dbReference type="Pfam" id="PF17103"/>
    </source>
</evidence>
<dbReference type="EMBL" id="JAAAIL010000052">
    <property type="protein sequence ID" value="KAG0280689.1"/>
    <property type="molecule type" value="Genomic_DNA"/>
</dbReference>
<proteinExistence type="inferred from homology"/>
<feature type="region of interest" description="Disordered" evidence="3">
    <location>
        <begin position="738"/>
        <end position="823"/>
    </location>
</feature>
<dbReference type="InterPro" id="IPR047141">
    <property type="entry name" value="Stealth"/>
</dbReference>
<evidence type="ECO:0000259" key="4">
    <source>
        <dbReference type="Pfam" id="PF11380"/>
    </source>
</evidence>
<dbReference type="PANTHER" id="PTHR24045">
    <property type="match status" value="1"/>
</dbReference>
<dbReference type="GO" id="GO:0005794">
    <property type="term" value="C:Golgi apparatus"/>
    <property type="evidence" value="ECO:0007669"/>
    <property type="project" value="TreeGrafter"/>
</dbReference>
<feature type="compositionally biased region" description="Basic and acidic residues" evidence="3">
    <location>
        <begin position="259"/>
        <end position="282"/>
    </location>
</feature>
<evidence type="ECO:0000259" key="5">
    <source>
        <dbReference type="Pfam" id="PF17101"/>
    </source>
</evidence>
<evidence type="ECO:0000313" key="9">
    <source>
        <dbReference type="Proteomes" id="UP001194580"/>
    </source>
</evidence>
<accession>A0AAD4DKW2</accession>
<organism evidence="8 9">
    <name type="scientific">Linnemannia exigua</name>
    <dbReference type="NCBI Taxonomy" id="604196"/>
    <lineage>
        <taxon>Eukaryota</taxon>
        <taxon>Fungi</taxon>
        <taxon>Fungi incertae sedis</taxon>
        <taxon>Mucoromycota</taxon>
        <taxon>Mortierellomycotina</taxon>
        <taxon>Mortierellomycetes</taxon>
        <taxon>Mortierellales</taxon>
        <taxon>Mortierellaceae</taxon>
        <taxon>Linnemannia</taxon>
    </lineage>
</organism>
<dbReference type="InterPro" id="IPR031358">
    <property type="entry name" value="Stealth_CR1"/>
</dbReference>
<evidence type="ECO:0000256" key="3">
    <source>
        <dbReference type="SAM" id="MobiDB-lite"/>
    </source>
</evidence>
<dbReference type="GO" id="GO:0016757">
    <property type="term" value="F:glycosyltransferase activity"/>
    <property type="evidence" value="ECO:0007669"/>
    <property type="project" value="UniProtKB-KW"/>
</dbReference>
<feature type="domain" description="Stealth protein CR2 conserved region 2" evidence="4">
    <location>
        <begin position="347"/>
        <end position="422"/>
    </location>
</feature>
<dbReference type="PANTHER" id="PTHR24045:SF0">
    <property type="entry name" value="N-ACETYLGLUCOSAMINE-1-PHOSPHOTRANSFERASE SUBUNITS ALPHA_BETA"/>
    <property type="match status" value="1"/>
</dbReference>
<keyword evidence="8" id="KW-0328">Glycosyltransferase</keyword>
<sequence>MDAYDDNEHDSMRDDDRSDKVTDGGGVAEIPIASKTTKEMDDGEEDPMYYPGEVKFMWEMPHWIPDWLTSKTLHPDALWTPPQQQQQQQQQQPTTTTDSDNKMNNNDDENDPSDSSNLVKRDDGNGDHAPQQEEQQQRDEQQQEKQGQDQGEELLIQYQKRPPTFDVVYTWVNGSDPEWQFSKTIYESKQPILTRIKAEKVESRTVGRYRDNDELRHSVRSAYKFGKNVIRKIHISTADVIEEGLWTLWQDKLKEEEEEERKRQEQEGKEMRKEEGVTREPQAESTQFFKRDRHDFDMWMEFAKTHSANRTTAVKGMEVDDKYIIADEEPPARPFVRRSVGSGEEVGQVPTWLDRSPVSREKIDVAHHSTFFKNKDNLPVYCSVAIESQLYRIPNLSEVFIYMNDDEYFGMEMAQSDFWTPHYGLVLQMNPANLVLPHPRDFTMVDPLNRGYLDNLYFTNYLLSKRFGFRYRPFLDHIVQVGSRSLLKETEALWPEAFLQTEKSHFRMDYDGNTVSTMFLMAHYTIERLRETQLRSFWRYRVDCNSNGDLEWAERWALVSLIEDWNTNGGGINRRRTGQEVDHSPQFLSGFRQVLEQTGYGDTQEEPATRYVFSGMEGYPFLIPNADTSKTIHNPNRSEARAMQRLNTDHSVMPADRTCTFDINFCLGPQFLERRGTLGKKNGERIFKRMAFDEFHCGDCLLQIALQSDRGVEYYLERMEEAEETDWDERVPFTSRHSTFASAGTDDNADDNSGNAEESENTESNESSEATGNNATQISDNEGSDNNDDSNSGDNNIPKRKRDHSTKETVLQRILSTKSSTTYTTHTRGIPAILPSPSHHPKARLRIIKDLYRYNFVMGESDSFFVTLIDLEKAQDHMAYLDKVKENDRKLHIVCLNDGIIEEKNGTEVRALLRNFLEDRYGDPAPWEKEVVGQL</sequence>
<evidence type="ECO:0000256" key="2">
    <source>
        <dbReference type="ARBA" id="ARBA00022679"/>
    </source>
</evidence>
<evidence type="ECO:0000256" key="1">
    <source>
        <dbReference type="ARBA" id="ARBA00007583"/>
    </source>
</evidence>
<protein>
    <submittedName>
        <fullName evidence="8">Xanthine phosphoribosyltransferase 1</fullName>
    </submittedName>
</protein>
<keyword evidence="2" id="KW-0808">Transferase</keyword>
<reference evidence="8" key="1">
    <citation type="journal article" date="2020" name="Fungal Divers.">
        <title>Resolving the Mortierellaceae phylogeny through synthesis of multi-gene phylogenetics and phylogenomics.</title>
        <authorList>
            <person name="Vandepol N."/>
            <person name="Liber J."/>
            <person name="Desiro A."/>
            <person name="Na H."/>
            <person name="Kennedy M."/>
            <person name="Barry K."/>
            <person name="Grigoriev I.V."/>
            <person name="Miller A.N."/>
            <person name="O'Donnell K."/>
            <person name="Stajich J.E."/>
            <person name="Bonito G."/>
        </authorList>
    </citation>
    <scope>NUCLEOTIDE SEQUENCE</scope>
    <source>
        <strain evidence="8">NRRL 28262</strain>
    </source>
</reference>
<dbReference type="InterPro" id="IPR031356">
    <property type="entry name" value="Stealth_CR4"/>
</dbReference>